<organism evidence="2 3">
    <name type="scientific">Saccharopolyspora erythraea</name>
    <name type="common">Streptomyces erythraeus</name>
    <dbReference type="NCBI Taxonomy" id="1836"/>
    <lineage>
        <taxon>Bacteria</taxon>
        <taxon>Bacillati</taxon>
        <taxon>Actinomycetota</taxon>
        <taxon>Actinomycetes</taxon>
        <taxon>Pseudonocardiales</taxon>
        <taxon>Pseudonocardiaceae</taxon>
        <taxon>Saccharopolyspora</taxon>
    </lineage>
</organism>
<proteinExistence type="predicted"/>
<feature type="compositionally biased region" description="Polar residues" evidence="1">
    <location>
        <begin position="1"/>
        <end position="21"/>
    </location>
</feature>
<sequence length="81" mass="8159">MTLRAASSSTPGVSIRASNPNRIRDRRRAGSLACWSAGLSTGRFSICAVSFVGSGGSAGCVGPLGCVGSVRLIARPPTLVP</sequence>
<keyword evidence="3" id="KW-1185">Reference proteome</keyword>
<comment type="caution">
    <text evidence="2">The sequence shown here is derived from an EMBL/GenBank/DDBJ whole genome shotgun (WGS) entry which is preliminary data.</text>
</comment>
<evidence type="ECO:0000256" key="1">
    <source>
        <dbReference type="SAM" id="MobiDB-lite"/>
    </source>
</evidence>
<gene>
    <name evidence="2" type="ORF">GCM10009533_60350</name>
</gene>
<protein>
    <submittedName>
        <fullName evidence="2">Uncharacterized protein</fullName>
    </submittedName>
</protein>
<dbReference type="Proteomes" id="UP001500729">
    <property type="component" value="Unassembled WGS sequence"/>
</dbReference>
<name>A0ABN1DXM0_SACER</name>
<evidence type="ECO:0000313" key="2">
    <source>
        <dbReference type="EMBL" id="GAA0554309.1"/>
    </source>
</evidence>
<evidence type="ECO:0000313" key="3">
    <source>
        <dbReference type="Proteomes" id="UP001500729"/>
    </source>
</evidence>
<reference evidence="2 3" key="1">
    <citation type="journal article" date="2019" name="Int. J. Syst. Evol. Microbiol.">
        <title>The Global Catalogue of Microorganisms (GCM) 10K type strain sequencing project: providing services to taxonomists for standard genome sequencing and annotation.</title>
        <authorList>
            <consortium name="The Broad Institute Genomics Platform"/>
            <consortium name="The Broad Institute Genome Sequencing Center for Infectious Disease"/>
            <person name="Wu L."/>
            <person name="Ma J."/>
        </authorList>
    </citation>
    <scope>NUCLEOTIDE SEQUENCE [LARGE SCALE GENOMIC DNA]</scope>
    <source>
        <strain evidence="2 3">JCM 10303</strain>
    </source>
</reference>
<feature type="region of interest" description="Disordered" evidence="1">
    <location>
        <begin position="1"/>
        <end position="22"/>
    </location>
</feature>
<accession>A0ABN1DXM0</accession>
<dbReference type="EMBL" id="BAAAGS010000063">
    <property type="protein sequence ID" value="GAA0554309.1"/>
    <property type="molecule type" value="Genomic_DNA"/>
</dbReference>